<dbReference type="AlphaFoldDB" id="A0A9N9BNE1"/>
<sequence length="400" mass="46659">MEIALKKYKICITLTYNRWTNIKNKHLLGTVLLLFKGKPYIWKAIDISSECENYQEVINKTESMLSELELIDIKSGQEPKCILHKFNNFHLKYSHFDNETYQHFENKNILSYWYYVKDLTKELELVTQKVLNMSKLHANITYQYHHKPDDLFSTFLNSISKYDNTTTQMMHDNTTTQMMHNNTTTQIIYNNTLLIQITYDNTDSLNAEISDINIANSNNDIGLSQNKYLDKENKEIEDNKECNLSYISKTNFDIKRKQVNHNAPANVDKSNLNNNSNGTKKEKQVDHNTPIDVNESDSNNAKKENNLITMHLSIKHINYNASIDVNESNSNNNSKRATKETHANYNSSINFNEYDTNLLENNIELAFNLNEITNNRVKDCKPKKERNLKSSNKLDKDLQN</sequence>
<keyword evidence="3" id="KW-1185">Reference proteome</keyword>
<evidence type="ECO:0000313" key="2">
    <source>
        <dbReference type="EMBL" id="CAG8570449.1"/>
    </source>
</evidence>
<dbReference type="Proteomes" id="UP000789759">
    <property type="component" value="Unassembled WGS sequence"/>
</dbReference>
<proteinExistence type="predicted"/>
<dbReference type="EMBL" id="CAJVQA010003261">
    <property type="protein sequence ID" value="CAG8570449.1"/>
    <property type="molecule type" value="Genomic_DNA"/>
</dbReference>
<evidence type="ECO:0000256" key="1">
    <source>
        <dbReference type="SAM" id="MobiDB-lite"/>
    </source>
</evidence>
<evidence type="ECO:0000313" key="3">
    <source>
        <dbReference type="Proteomes" id="UP000789759"/>
    </source>
</evidence>
<comment type="caution">
    <text evidence="2">The sequence shown here is derived from an EMBL/GenBank/DDBJ whole genome shotgun (WGS) entry which is preliminary data.</text>
</comment>
<gene>
    <name evidence="2" type="ORF">CPELLU_LOCUS5628</name>
</gene>
<name>A0A9N9BNE1_9GLOM</name>
<reference evidence="2" key="1">
    <citation type="submission" date="2021-06" db="EMBL/GenBank/DDBJ databases">
        <authorList>
            <person name="Kallberg Y."/>
            <person name="Tangrot J."/>
            <person name="Rosling A."/>
        </authorList>
    </citation>
    <scope>NUCLEOTIDE SEQUENCE</scope>
    <source>
        <strain evidence="2">FL966</strain>
    </source>
</reference>
<feature type="region of interest" description="Disordered" evidence="1">
    <location>
        <begin position="378"/>
        <end position="400"/>
    </location>
</feature>
<feature type="non-terminal residue" evidence="2">
    <location>
        <position position="1"/>
    </location>
</feature>
<organism evidence="2 3">
    <name type="scientific">Cetraspora pellucida</name>
    <dbReference type="NCBI Taxonomy" id="1433469"/>
    <lineage>
        <taxon>Eukaryota</taxon>
        <taxon>Fungi</taxon>
        <taxon>Fungi incertae sedis</taxon>
        <taxon>Mucoromycota</taxon>
        <taxon>Glomeromycotina</taxon>
        <taxon>Glomeromycetes</taxon>
        <taxon>Diversisporales</taxon>
        <taxon>Gigasporaceae</taxon>
        <taxon>Cetraspora</taxon>
    </lineage>
</organism>
<accession>A0A9N9BNE1</accession>
<protein>
    <submittedName>
        <fullName evidence="2">9708_t:CDS:1</fullName>
    </submittedName>
</protein>
<feature type="region of interest" description="Disordered" evidence="1">
    <location>
        <begin position="261"/>
        <end position="300"/>
    </location>
</feature>
<feature type="non-terminal residue" evidence="2">
    <location>
        <position position="400"/>
    </location>
</feature>